<keyword evidence="2" id="KW-1185">Reference proteome</keyword>
<dbReference type="AlphaFoldDB" id="A0A9D4JIV7"/>
<comment type="caution">
    <text evidence="1">The sequence shown here is derived from an EMBL/GenBank/DDBJ whole genome shotgun (WGS) entry which is preliminary data.</text>
</comment>
<accession>A0A9D4JIV7</accession>
<reference evidence="1" key="1">
    <citation type="journal article" date="2019" name="bioRxiv">
        <title>The Genome of the Zebra Mussel, Dreissena polymorpha: A Resource for Invasive Species Research.</title>
        <authorList>
            <person name="McCartney M.A."/>
            <person name="Auch B."/>
            <person name="Kono T."/>
            <person name="Mallez S."/>
            <person name="Zhang Y."/>
            <person name="Obille A."/>
            <person name="Becker A."/>
            <person name="Abrahante J.E."/>
            <person name="Garbe J."/>
            <person name="Badalamenti J.P."/>
            <person name="Herman A."/>
            <person name="Mangelson H."/>
            <person name="Liachko I."/>
            <person name="Sullivan S."/>
            <person name="Sone E.D."/>
            <person name="Koren S."/>
            <person name="Silverstein K.A.T."/>
            <person name="Beckman K.B."/>
            <person name="Gohl D.M."/>
        </authorList>
    </citation>
    <scope>NUCLEOTIDE SEQUENCE</scope>
    <source>
        <strain evidence="1">Duluth1</strain>
        <tissue evidence="1">Whole animal</tissue>
    </source>
</reference>
<dbReference type="EMBL" id="JAIWYP010000006">
    <property type="protein sequence ID" value="KAH3810363.1"/>
    <property type="molecule type" value="Genomic_DNA"/>
</dbReference>
<reference evidence="1" key="2">
    <citation type="submission" date="2020-11" db="EMBL/GenBank/DDBJ databases">
        <authorList>
            <person name="McCartney M.A."/>
            <person name="Auch B."/>
            <person name="Kono T."/>
            <person name="Mallez S."/>
            <person name="Becker A."/>
            <person name="Gohl D.M."/>
            <person name="Silverstein K.A.T."/>
            <person name="Koren S."/>
            <person name="Bechman K.B."/>
            <person name="Herman A."/>
            <person name="Abrahante J.E."/>
            <person name="Garbe J."/>
        </authorList>
    </citation>
    <scope>NUCLEOTIDE SEQUENCE</scope>
    <source>
        <strain evidence="1">Duluth1</strain>
        <tissue evidence="1">Whole animal</tissue>
    </source>
</reference>
<organism evidence="1 2">
    <name type="scientific">Dreissena polymorpha</name>
    <name type="common">Zebra mussel</name>
    <name type="synonym">Mytilus polymorpha</name>
    <dbReference type="NCBI Taxonomy" id="45954"/>
    <lineage>
        <taxon>Eukaryota</taxon>
        <taxon>Metazoa</taxon>
        <taxon>Spiralia</taxon>
        <taxon>Lophotrochozoa</taxon>
        <taxon>Mollusca</taxon>
        <taxon>Bivalvia</taxon>
        <taxon>Autobranchia</taxon>
        <taxon>Heteroconchia</taxon>
        <taxon>Euheterodonta</taxon>
        <taxon>Imparidentia</taxon>
        <taxon>Neoheterodontei</taxon>
        <taxon>Myida</taxon>
        <taxon>Dreissenoidea</taxon>
        <taxon>Dreissenidae</taxon>
        <taxon>Dreissena</taxon>
    </lineage>
</organism>
<protein>
    <submittedName>
        <fullName evidence="1">Uncharacterized protein</fullName>
    </submittedName>
</protein>
<name>A0A9D4JIV7_DREPO</name>
<dbReference type="Proteomes" id="UP000828390">
    <property type="component" value="Unassembled WGS sequence"/>
</dbReference>
<sequence length="99" mass="10959">MGPSFFPVANPAWAPYGMPSWDPYSPDGALMGPIYTVSWVCVFQSLFTGPTGLFMRLLYPNLSVSWVCVYFREYLPVLLASSRGYSSPTCPCDLSGEKD</sequence>
<evidence type="ECO:0000313" key="1">
    <source>
        <dbReference type="EMBL" id="KAH3810363.1"/>
    </source>
</evidence>
<gene>
    <name evidence="1" type="ORF">DPMN_138755</name>
</gene>
<proteinExistence type="predicted"/>
<evidence type="ECO:0000313" key="2">
    <source>
        <dbReference type="Proteomes" id="UP000828390"/>
    </source>
</evidence>